<evidence type="ECO:0000256" key="1">
    <source>
        <dbReference type="SAM" id="MobiDB-lite"/>
    </source>
</evidence>
<protein>
    <submittedName>
        <fullName evidence="2">Uncharacterized protein</fullName>
    </submittedName>
</protein>
<evidence type="ECO:0000313" key="3">
    <source>
        <dbReference type="Proteomes" id="UP000320888"/>
    </source>
</evidence>
<gene>
    <name evidence="2" type="ORF">FNZ23_14750</name>
</gene>
<dbReference type="RefSeq" id="WP_143942923.1">
    <property type="nucleotide sequence ID" value="NZ_VKLS01000158.1"/>
</dbReference>
<feature type="region of interest" description="Disordered" evidence="1">
    <location>
        <begin position="51"/>
        <end position="81"/>
    </location>
</feature>
<comment type="caution">
    <text evidence="2">The sequence shown here is derived from an EMBL/GenBank/DDBJ whole genome shotgun (WGS) entry which is preliminary data.</text>
</comment>
<dbReference type="EMBL" id="VKLS01000158">
    <property type="protein sequence ID" value="TSB39894.1"/>
    <property type="molecule type" value="Genomic_DNA"/>
</dbReference>
<proteinExistence type="predicted"/>
<name>A0A553ZEL5_9ACTN</name>
<dbReference type="AlphaFoldDB" id="A0A553ZEL5"/>
<sequence>MGYAQLRELRTALTTASDIASSLRATPTRRDADQLVDALRRALTAAGSLGEATGPTGCALHPHGAVDPLHGDPEAPLPPGYGKCLLCNDRRRRADAPVRLHHRRRRPGGRRSA</sequence>
<dbReference type="Proteomes" id="UP000320888">
    <property type="component" value="Unassembled WGS sequence"/>
</dbReference>
<dbReference type="OrthoDB" id="4078179at2"/>
<evidence type="ECO:0000313" key="2">
    <source>
        <dbReference type="EMBL" id="TSB39894.1"/>
    </source>
</evidence>
<reference evidence="2 3" key="1">
    <citation type="submission" date="2019-07" db="EMBL/GenBank/DDBJ databases">
        <title>Draft genome for Streptomyces benahoarensis MZ03-48.</title>
        <authorList>
            <person name="Gonzalez-Pimentel J.L."/>
        </authorList>
    </citation>
    <scope>NUCLEOTIDE SEQUENCE [LARGE SCALE GENOMIC DNA]</scope>
    <source>
        <strain evidence="2 3">MZ03-48</strain>
    </source>
</reference>
<accession>A0A553ZEL5</accession>
<organism evidence="2 3">
    <name type="scientific">Streptomyces benahoarensis</name>
    <dbReference type="NCBI Taxonomy" id="2595054"/>
    <lineage>
        <taxon>Bacteria</taxon>
        <taxon>Bacillati</taxon>
        <taxon>Actinomycetota</taxon>
        <taxon>Actinomycetes</taxon>
        <taxon>Kitasatosporales</taxon>
        <taxon>Streptomycetaceae</taxon>
        <taxon>Streptomyces</taxon>
    </lineage>
</organism>
<keyword evidence="3" id="KW-1185">Reference proteome</keyword>